<dbReference type="Proteomes" id="UP000723463">
    <property type="component" value="Unassembled WGS sequence"/>
</dbReference>
<dbReference type="InterPro" id="IPR013083">
    <property type="entry name" value="Znf_RING/FYVE/PHD"/>
</dbReference>
<dbReference type="SUPFAM" id="SSF54236">
    <property type="entry name" value="Ubiquitin-like"/>
    <property type="match status" value="1"/>
</dbReference>
<dbReference type="InterPro" id="IPR001841">
    <property type="entry name" value="Znf_RING"/>
</dbReference>
<keyword evidence="1" id="KW-0479">Metal-binding</keyword>
<dbReference type="GO" id="GO:0008270">
    <property type="term" value="F:zinc ion binding"/>
    <property type="evidence" value="ECO:0007669"/>
    <property type="project" value="UniProtKB-KW"/>
</dbReference>
<dbReference type="Gene3D" id="3.10.20.90">
    <property type="entry name" value="Phosphatidylinositol 3-kinase Catalytic Subunit, Chain A, domain 1"/>
    <property type="match status" value="1"/>
</dbReference>
<evidence type="ECO:0000259" key="3">
    <source>
        <dbReference type="PROSITE" id="PS50089"/>
    </source>
</evidence>
<dbReference type="GO" id="GO:0070628">
    <property type="term" value="F:proteasome binding"/>
    <property type="evidence" value="ECO:0007669"/>
    <property type="project" value="TreeGrafter"/>
</dbReference>
<accession>A0A9P6EWM4</accession>
<dbReference type="PROSITE" id="PS50089">
    <property type="entry name" value="ZF_RING_2"/>
    <property type="match status" value="1"/>
</dbReference>
<proteinExistence type="predicted"/>
<keyword evidence="1" id="KW-0862">Zinc</keyword>
<feature type="domain" description="Ubiquitin-like" evidence="2">
    <location>
        <begin position="86"/>
        <end position="162"/>
    </location>
</feature>
<dbReference type="SUPFAM" id="SSF57850">
    <property type="entry name" value="RING/U-box"/>
    <property type="match status" value="1"/>
</dbReference>
<keyword evidence="1" id="KW-0863">Zinc-finger</keyword>
<feature type="domain" description="RING-type" evidence="3">
    <location>
        <begin position="306"/>
        <end position="346"/>
    </location>
</feature>
<dbReference type="PANTHER" id="PTHR10621">
    <property type="entry name" value="UV EXCISION REPAIR PROTEIN RAD23"/>
    <property type="match status" value="1"/>
</dbReference>
<evidence type="ECO:0000256" key="1">
    <source>
        <dbReference type="PROSITE-ProRule" id="PRU00175"/>
    </source>
</evidence>
<reference evidence="4" key="1">
    <citation type="journal article" date="2020" name="Fungal Divers.">
        <title>Resolving the Mortierellaceae phylogeny through synthesis of multi-gene phylogenetics and phylogenomics.</title>
        <authorList>
            <person name="Vandepol N."/>
            <person name="Liber J."/>
            <person name="Desiro A."/>
            <person name="Na H."/>
            <person name="Kennedy M."/>
            <person name="Barry K."/>
            <person name="Grigoriev I.V."/>
            <person name="Miller A.N."/>
            <person name="O'Donnell K."/>
            <person name="Stajich J.E."/>
            <person name="Bonito G."/>
        </authorList>
    </citation>
    <scope>NUCLEOTIDE SEQUENCE</scope>
    <source>
        <strain evidence="4">NRRL 2591</strain>
    </source>
</reference>
<dbReference type="InterPro" id="IPR029071">
    <property type="entry name" value="Ubiquitin-like_domsf"/>
</dbReference>
<dbReference type="EMBL" id="JAAAXW010000575">
    <property type="protein sequence ID" value="KAF9536726.1"/>
    <property type="molecule type" value="Genomic_DNA"/>
</dbReference>
<dbReference type="GO" id="GO:0005829">
    <property type="term" value="C:cytosol"/>
    <property type="evidence" value="ECO:0007669"/>
    <property type="project" value="TreeGrafter"/>
</dbReference>
<sequence length="368" mass="41421">MASPDTIKVNLANQPGECVTVPYTADEPVYNIIQRVAMELQETKTDFNYQELYLQGFHLEYPQLSLANYRVLGGTLTYQSIKKGDMSVFVKTLSGGKSLCIGCNPSDSVLDLKKILFKREGVPLGQMQLQHHGKILDDDDTLESRGIRRMSTLTMSTYVRGGLGMNLVAPIKFADVSNSGNVQKLRVSYGGPPERIVRPGTNVEVKCLCTPKHDVIVPFRFGIIELSQEKFPCPKCEKEDKTVPVTVGFFTCKYRFLGIKANSTQFTTDWTNVDKFGEYQQFDPKKQIGWSRLVIESAPLDGEDDCPLCLKQMDDEDEVETLDCGHRFHEACQTRRYPDTACSSCDFQHVLLNNKKSFLGGLRLRLSQ</sequence>
<dbReference type="SMART" id="SM00184">
    <property type="entry name" value="RING"/>
    <property type="match status" value="1"/>
</dbReference>
<evidence type="ECO:0000313" key="4">
    <source>
        <dbReference type="EMBL" id="KAF9536726.1"/>
    </source>
</evidence>
<organism evidence="4 5">
    <name type="scientific">Mortierella hygrophila</name>
    <dbReference type="NCBI Taxonomy" id="979708"/>
    <lineage>
        <taxon>Eukaryota</taxon>
        <taxon>Fungi</taxon>
        <taxon>Fungi incertae sedis</taxon>
        <taxon>Mucoromycota</taxon>
        <taxon>Mortierellomycotina</taxon>
        <taxon>Mortierellomycetes</taxon>
        <taxon>Mortierellales</taxon>
        <taxon>Mortierellaceae</taxon>
        <taxon>Mortierella</taxon>
    </lineage>
</organism>
<dbReference type="InterPro" id="IPR000626">
    <property type="entry name" value="Ubiquitin-like_dom"/>
</dbReference>
<evidence type="ECO:0000259" key="2">
    <source>
        <dbReference type="PROSITE" id="PS50053"/>
    </source>
</evidence>
<dbReference type="SMART" id="SM00213">
    <property type="entry name" value="UBQ"/>
    <property type="match status" value="1"/>
</dbReference>
<dbReference type="GO" id="GO:0031593">
    <property type="term" value="F:polyubiquitin modification-dependent protein binding"/>
    <property type="evidence" value="ECO:0007669"/>
    <property type="project" value="TreeGrafter"/>
</dbReference>
<dbReference type="GO" id="GO:0005654">
    <property type="term" value="C:nucleoplasm"/>
    <property type="evidence" value="ECO:0007669"/>
    <property type="project" value="TreeGrafter"/>
</dbReference>
<dbReference type="AlphaFoldDB" id="A0A9P6EWM4"/>
<dbReference type="PANTHER" id="PTHR10621:SF0">
    <property type="entry name" value="UV EXCISION REPAIR PROTEIN RAD23"/>
    <property type="match status" value="1"/>
</dbReference>
<evidence type="ECO:0000313" key="5">
    <source>
        <dbReference type="Proteomes" id="UP000723463"/>
    </source>
</evidence>
<dbReference type="Pfam" id="PF13639">
    <property type="entry name" value="zf-RING_2"/>
    <property type="match status" value="1"/>
</dbReference>
<dbReference type="Gene3D" id="3.30.40.10">
    <property type="entry name" value="Zinc/RING finger domain, C3HC4 (zinc finger)"/>
    <property type="match status" value="1"/>
</dbReference>
<dbReference type="CDD" id="cd17039">
    <property type="entry name" value="Ubl_ubiquitin_like"/>
    <property type="match status" value="1"/>
</dbReference>
<dbReference type="PROSITE" id="PS50053">
    <property type="entry name" value="UBIQUITIN_2"/>
    <property type="match status" value="1"/>
</dbReference>
<gene>
    <name evidence="4" type="ORF">EC957_009870</name>
</gene>
<comment type="caution">
    <text evidence="4">The sequence shown here is derived from an EMBL/GenBank/DDBJ whole genome shotgun (WGS) entry which is preliminary data.</text>
</comment>
<name>A0A9P6EWM4_9FUNG</name>
<dbReference type="GO" id="GO:0043130">
    <property type="term" value="F:ubiquitin binding"/>
    <property type="evidence" value="ECO:0007669"/>
    <property type="project" value="TreeGrafter"/>
</dbReference>
<protein>
    <submittedName>
        <fullName evidence="4">Uncharacterized protein</fullName>
    </submittedName>
</protein>
<keyword evidence="5" id="KW-1185">Reference proteome</keyword>
<dbReference type="GO" id="GO:0043161">
    <property type="term" value="P:proteasome-mediated ubiquitin-dependent protein catabolic process"/>
    <property type="evidence" value="ECO:0007669"/>
    <property type="project" value="TreeGrafter"/>
</dbReference>
<dbReference type="Pfam" id="PF00240">
    <property type="entry name" value="ubiquitin"/>
    <property type="match status" value="1"/>
</dbReference>